<feature type="region of interest" description="Disordered" evidence="1">
    <location>
        <begin position="29"/>
        <end position="63"/>
    </location>
</feature>
<comment type="caution">
    <text evidence="2">The sequence shown here is derived from an EMBL/GenBank/DDBJ whole genome shotgun (WGS) entry which is preliminary data.</text>
</comment>
<dbReference type="EMBL" id="JAWDGP010005492">
    <property type="protein sequence ID" value="KAK3756599.1"/>
    <property type="molecule type" value="Genomic_DNA"/>
</dbReference>
<proteinExistence type="predicted"/>
<keyword evidence="3" id="KW-1185">Reference proteome</keyword>
<reference evidence="2" key="1">
    <citation type="journal article" date="2023" name="G3 (Bethesda)">
        <title>A reference genome for the long-term kleptoplast-retaining sea slug Elysia crispata morphotype clarki.</title>
        <authorList>
            <person name="Eastman K.E."/>
            <person name="Pendleton A.L."/>
            <person name="Shaikh M.A."/>
            <person name="Suttiyut T."/>
            <person name="Ogas R."/>
            <person name="Tomko P."/>
            <person name="Gavelis G."/>
            <person name="Widhalm J.R."/>
            <person name="Wisecaver J.H."/>
        </authorList>
    </citation>
    <scope>NUCLEOTIDE SEQUENCE</scope>
    <source>
        <strain evidence="2">ECLA1</strain>
    </source>
</reference>
<evidence type="ECO:0000313" key="3">
    <source>
        <dbReference type="Proteomes" id="UP001283361"/>
    </source>
</evidence>
<feature type="compositionally biased region" description="Low complexity" evidence="1">
    <location>
        <begin position="30"/>
        <end position="40"/>
    </location>
</feature>
<evidence type="ECO:0000256" key="1">
    <source>
        <dbReference type="SAM" id="MobiDB-lite"/>
    </source>
</evidence>
<evidence type="ECO:0000313" key="2">
    <source>
        <dbReference type="EMBL" id="KAK3756599.1"/>
    </source>
</evidence>
<dbReference type="AlphaFoldDB" id="A0AAE1D424"/>
<dbReference type="Proteomes" id="UP001283361">
    <property type="component" value="Unassembled WGS sequence"/>
</dbReference>
<organism evidence="2 3">
    <name type="scientific">Elysia crispata</name>
    <name type="common">lettuce slug</name>
    <dbReference type="NCBI Taxonomy" id="231223"/>
    <lineage>
        <taxon>Eukaryota</taxon>
        <taxon>Metazoa</taxon>
        <taxon>Spiralia</taxon>
        <taxon>Lophotrochozoa</taxon>
        <taxon>Mollusca</taxon>
        <taxon>Gastropoda</taxon>
        <taxon>Heterobranchia</taxon>
        <taxon>Euthyneura</taxon>
        <taxon>Panpulmonata</taxon>
        <taxon>Sacoglossa</taxon>
        <taxon>Placobranchoidea</taxon>
        <taxon>Plakobranchidae</taxon>
        <taxon>Elysia</taxon>
    </lineage>
</organism>
<accession>A0AAE1D424</accession>
<feature type="compositionally biased region" description="Low complexity" evidence="1">
    <location>
        <begin position="52"/>
        <end position="63"/>
    </location>
</feature>
<protein>
    <submittedName>
        <fullName evidence="2">Uncharacterized protein</fullName>
    </submittedName>
</protein>
<gene>
    <name evidence="2" type="ORF">RRG08_045111</name>
</gene>
<name>A0AAE1D424_9GAST</name>
<sequence length="78" mass="8653">MGENTRGNAVDTLQSKTVKILSGCRVGLIRSSSRGPPRSSHQQLYTGDMRRNPSSARNANLSRSRYVDKVTIDMRKTS</sequence>